<proteinExistence type="predicted"/>
<name>A0ABU1USE3_9GAMM</name>
<comment type="caution">
    <text evidence="1">The sequence shown here is derived from an EMBL/GenBank/DDBJ whole genome shotgun (WGS) entry which is preliminary data.</text>
</comment>
<dbReference type="Proteomes" id="UP001253595">
    <property type="component" value="Unassembled WGS sequence"/>
</dbReference>
<dbReference type="EMBL" id="JAVDVX010000001">
    <property type="protein sequence ID" value="MDR7088063.1"/>
    <property type="molecule type" value="Genomic_DNA"/>
</dbReference>
<dbReference type="RefSeq" id="WP_310067220.1">
    <property type="nucleotide sequence ID" value="NZ_JAVDVX010000001.1"/>
</dbReference>
<gene>
    <name evidence="1" type="ORF">J2X05_000066</name>
</gene>
<evidence type="ECO:0008006" key="3">
    <source>
        <dbReference type="Google" id="ProtNLM"/>
    </source>
</evidence>
<organism evidence="1 2">
    <name type="scientific">Cellvibrio fibrivorans</name>
    <dbReference type="NCBI Taxonomy" id="126350"/>
    <lineage>
        <taxon>Bacteria</taxon>
        <taxon>Pseudomonadati</taxon>
        <taxon>Pseudomonadota</taxon>
        <taxon>Gammaproteobacteria</taxon>
        <taxon>Cellvibrionales</taxon>
        <taxon>Cellvibrionaceae</taxon>
        <taxon>Cellvibrio</taxon>
    </lineage>
</organism>
<protein>
    <recommendedName>
        <fullName evidence="3">Tetratricopeptide repeat protein</fullName>
    </recommendedName>
</protein>
<keyword evidence="2" id="KW-1185">Reference proteome</keyword>
<evidence type="ECO:0000313" key="1">
    <source>
        <dbReference type="EMBL" id="MDR7088063.1"/>
    </source>
</evidence>
<evidence type="ECO:0000313" key="2">
    <source>
        <dbReference type="Proteomes" id="UP001253595"/>
    </source>
</evidence>
<dbReference type="InterPro" id="IPR011990">
    <property type="entry name" value="TPR-like_helical_dom_sf"/>
</dbReference>
<sequence length="485" mass="53927">MNLFQPAQKKPTQWQRSQLFRAGLLAAMLLVSGCSQQPHTGRAATTKSTITAGASASTEIATLEADVERTPNNAELYYKLGLAYIVDAEKNKSARSRELAIKNFRKVLKLVPGNPATLKLLYNIYYEDVVAGNEKAFTKASNIFNQLSAATQTEVNAPSLGVFLHRYVAQNKSGKKNLPELYSALLAAIHEQPASDKAYIQLAKMYREENYFPLALATLKLGAEQIAGSGDLYEAIANTYEARAEASGCSYEAADYVGDAIHFYQQAVPLAPESAELHYALARLYLDKNLYQLALHEASILVELEPTAENIAFSAQNYSMLGKEPRAQRLLEQAKAQGLTTSDSAYHEIYMNSGEWMKAALSFTDYLQAKKNISVYDAIKADIIGQQADLDFSALIQKKQLAFNSEWEAAVYAFWTGKLTRTQLGQTAQNRCERTEYFFYSGYRDYRAGKLAAAKQNFSSALQQNTYRFIERPLARHFLSSLGAK</sequence>
<dbReference type="SUPFAM" id="SSF48452">
    <property type="entry name" value="TPR-like"/>
    <property type="match status" value="3"/>
</dbReference>
<dbReference type="Gene3D" id="1.25.40.10">
    <property type="entry name" value="Tetratricopeptide repeat domain"/>
    <property type="match status" value="3"/>
</dbReference>
<reference evidence="1 2" key="1">
    <citation type="submission" date="2023-07" db="EMBL/GenBank/DDBJ databases">
        <title>Sorghum-associated microbial communities from plants grown in Nebraska, USA.</title>
        <authorList>
            <person name="Schachtman D."/>
        </authorList>
    </citation>
    <scope>NUCLEOTIDE SEQUENCE [LARGE SCALE GENOMIC DNA]</scope>
    <source>
        <strain evidence="1 2">BE190</strain>
    </source>
</reference>
<accession>A0ABU1USE3</accession>